<keyword evidence="1" id="KW-0863">Zinc-finger</keyword>
<dbReference type="KEGG" id="bpg:Bathy08g03880"/>
<dbReference type="PANTHER" id="PTHR28498:SF1">
    <property type="entry name" value="ZINC FINGER SWIM DOMAIN-CONTAINING PROTEIN 7"/>
    <property type="match status" value="1"/>
</dbReference>
<gene>
    <name evidence="4" type="ORF">Bathy08g03880</name>
</gene>
<dbReference type="GO" id="GO:0008270">
    <property type="term" value="F:zinc ion binding"/>
    <property type="evidence" value="ECO:0007669"/>
    <property type="project" value="UniProtKB-KW"/>
</dbReference>
<keyword evidence="1" id="KW-0479">Metal-binding</keyword>
<keyword evidence="5" id="KW-1185">Reference proteome</keyword>
<feature type="compositionally biased region" description="Gly residues" evidence="2">
    <location>
        <begin position="193"/>
        <end position="206"/>
    </location>
</feature>
<dbReference type="GO" id="GO:0097196">
    <property type="term" value="C:Shu complex"/>
    <property type="evidence" value="ECO:0007669"/>
    <property type="project" value="TreeGrafter"/>
</dbReference>
<dbReference type="GeneID" id="19014367"/>
<dbReference type="InterPro" id="IPR007527">
    <property type="entry name" value="Znf_SWIM"/>
</dbReference>
<evidence type="ECO:0000313" key="5">
    <source>
        <dbReference type="Proteomes" id="UP000198341"/>
    </source>
</evidence>
<dbReference type="AlphaFoldDB" id="K8F8C6"/>
<dbReference type="PANTHER" id="PTHR28498">
    <property type="entry name" value="ZINC FINGER SWIM DOMAIN-CONTAINING PROTEIN 7"/>
    <property type="match status" value="1"/>
</dbReference>
<feature type="compositionally biased region" description="Acidic residues" evidence="2">
    <location>
        <begin position="81"/>
        <end position="102"/>
    </location>
</feature>
<reference evidence="4 5" key="1">
    <citation type="submission" date="2011-10" db="EMBL/GenBank/DDBJ databases">
        <authorList>
            <person name="Genoscope - CEA"/>
        </authorList>
    </citation>
    <scope>NUCLEOTIDE SEQUENCE [LARGE SCALE GENOMIC DNA]</scope>
    <source>
        <strain evidence="4 5">RCC 1105</strain>
    </source>
</reference>
<evidence type="ECO:0000256" key="2">
    <source>
        <dbReference type="SAM" id="MobiDB-lite"/>
    </source>
</evidence>
<feature type="compositionally biased region" description="Basic and acidic residues" evidence="2">
    <location>
        <begin position="64"/>
        <end position="80"/>
    </location>
</feature>
<sequence>MTVEDECISGSAYPAFMGVGDSLGRTTLTNSSRRKSFNGTGGHENATSHNATTTRSTKRANKTLRGEGEKFKIGNDANRDEDNDTEDEEEEEEEEEEEDEDIERLTEKHGGRGVQNACSIRNIARAIFRDIREKKKGLSETDLVALECIFGETNLGRALDVASSRGGVTRFIGKKSRRTVYAVKATTTTTTTNGGGGGGGMNGGGATMNDDYRGGGGGQQQQQQQQQQHLTYPDHFCACKGFTWDVVSRDEKLMCKHMLAAALAESVGGCDEVEMDDAVLANVLAREMLE</sequence>
<dbReference type="PROSITE" id="PS50966">
    <property type="entry name" value="ZF_SWIM"/>
    <property type="match status" value="1"/>
</dbReference>
<protein>
    <recommendedName>
        <fullName evidence="3">SWIM-type domain-containing protein</fullName>
    </recommendedName>
</protein>
<dbReference type="EMBL" id="FO082271">
    <property type="protein sequence ID" value="CCO17853.1"/>
    <property type="molecule type" value="Genomic_DNA"/>
</dbReference>
<dbReference type="Proteomes" id="UP000198341">
    <property type="component" value="Chromosome 8"/>
</dbReference>
<evidence type="ECO:0000259" key="3">
    <source>
        <dbReference type="PROSITE" id="PS50966"/>
    </source>
</evidence>
<accession>K8F8C6</accession>
<dbReference type="OrthoDB" id="337581at2759"/>
<proteinExistence type="predicted"/>
<organism evidence="4 5">
    <name type="scientific">Bathycoccus prasinos</name>
    <dbReference type="NCBI Taxonomy" id="41875"/>
    <lineage>
        <taxon>Eukaryota</taxon>
        <taxon>Viridiplantae</taxon>
        <taxon>Chlorophyta</taxon>
        <taxon>Mamiellophyceae</taxon>
        <taxon>Mamiellales</taxon>
        <taxon>Bathycoccaceae</taxon>
        <taxon>Bathycoccus</taxon>
    </lineage>
</organism>
<evidence type="ECO:0000313" key="4">
    <source>
        <dbReference type="EMBL" id="CCO17853.1"/>
    </source>
</evidence>
<feature type="domain" description="SWIM-type" evidence="3">
    <location>
        <begin position="228"/>
        <end position="266"/>
    </location>
</feature>
<evidence type="ECO:0000256" key="1">
    <source>
        <dbReference type="PROSITE-ProRule" id="PRU00325"/>
    </source>
</evidence>
<dbReference type="GO" id="GO:0000724">
    <property type="term" value="P:double-strand break repair via homologous recombination"/>
    <property type="evidence" value="ECO:0007669"/>
    <property type="project" value="TreeGrafter"/>
</dbReference>
<dbReference type="RefSeq" id="XP_007511732.1">
    <property type="nucleotide sequence ID" value="XM_007511670.1"/>
</dbReference>
<feature type="compositionally biased region" description="Polar residues" evidence="2">
    <location>
        <begin position="45"/>
        <end position="55"/>
    </location>
</feature>
<feature type="region of interest" description="Disordered" evidence="2">
    <location>
        <begin position="15"/>
        <end position="113"/>
    </location>
</feature>
<keyword evidence="1" id="KW-0862">Zinc</keyword>
<feature type="region of interest" description="Disordered" evidence="2">
    <location>
        <begin position="192"/>
        <end position="227"/>
    </location>
</feature>
<name>K8F8C6_9CHLO</name>